<dbReference type="InterPro" id="IPR005181">
    <property type="entry name" value="SASA"/>
</dbReference>
<feature type="domain" description="Sialate O-acetylesterase" evidence="3">
    <location>
        <begin position="37"/>
        <end position="284"/>
    </location>
</feature>
<name>A0ABP0X4I8_9BRYO</name>
<gene>
    <name evidence="4" type="ORF">CSSPJE1EN1_LOCUS19491</name>
</gene>
<dbReference type="Pfam" id="PF03629">
    <property type="entry name" value="SASA"/>
    <property type="match status" value="1"/>
</dbReference>
<dbReference type="InterPro" id="IPR036514">
    <property type="entry name" value="SGNH_hydro_sf"/>
</dbReference>
<proteinExistence type="predicted"/>
<dbReference type="PANTHER" id="PTHR31988:SF19">
    <property type="entry name" value="9-O-ACETYL-N-ACETYLNEURAMINIC ACID DEACETYLASE-RELATED"/>
    <property type="match status" value="1"/>
</dbReference>
<accession>A0ABP0X4I8</accession>
<evidence type="ECO:0000256" key="1">
    <source>
        <dbReference type="ARBA" id="ARBA00022801"/>
    </source>
</evidence>
<dbReference type="Proteomes" id="UP001497444">
    <property type="component" value="Chromosome 5"/>
</dbReference>
<dbReference type="EMBL" id="OZ020100">
    <property type="protein sequence ID" value="CAK9274013.1"/>
    <property type="molecule type" value="Genomic_DNA"/>
</dbReference>
<keyword evidence="1" id="KW-0378">Hydrolase</keyword>
<keyword evidence="2" id="KW-1133">Transmembrane helix</keyword>
<organism evidence="4 5">
    <name type="scientific">Sphagnum jensenii</name>
    <dbReference type="NCBI Taxonomy" id="128206"/>
    <lineage>
        <taxon>Eukaryota</taxon>
        <taxon>Viridiplantae</taxon>
        <taxon>Streptophyta</taxon>
        <taxon>Embryophyta</taxon>
        <taxon>Bryophyta</taxon>
        <taxon>Sphagnophytina</taxon>
        <taxon>Sphagnopsida</taxon>
        <taxon>Sphagnales</taxon>
        <taxon>Sphagnaceae</taxon>
        <taxon>Sphagnum</taxon>
    </lineage>
</organism>
<evidence type="ECO:0000259" key="3">
    <source>
        <dbReference type="Pfam" id="PF03629"/>
    </source>
</evidence>
<dbReference type="Gene3D" id="3.40.50.1110">
    <property type="entry name" value="SGNH hydrolase"/>
    <property type="match status" value="1"/>
</dbReference>
<dbReference type="InterPro" id="IPR052940">
    <property type="entry name" value="Carb_Esterase_6"/>
</dbReference>
<sequence length="321" mass="35610">MKFHSILTFIPLESYMLHLAVNIQIHFRLVSPQKGLEIFILAGQSNMSGRGGMQLKEAADGYKYMMWDGVVPEECNAEPGSILRLTASLEWEEAHEPLHYDIDPAGPIGVGPGLVFAASLLRSHEANFGKGTAPMIGLVPCAVGATSMSKWKKGSFLYNKMILRTKAAIQKGGTLKGLLWCQGESDTINEELGASFALKLATFLQDVRTDLQSNSFPIIQVGIPWAHHPHPKILKEVRQAQMAQANASEQVFIVDALGLPLQSDNVHLTTEAQTTLGLMLVEKFNSVTDSYLVSSHIVNRFIYMFFKIIHLCYFMIYPILF</sequence>
<keyword evidence="5" id="KW-1185">Reference proteome</keyword>
<keyword evidence="2" id="KW-0812">Transmembrane</keyword>
<evidence type="ECO:0000313" key="4">
    <source>
        <dbReference type="EMBL" id="CAK9274013.1"/>
    </source>
</evidence>
<dbReference type="PANTHER" id="PTHR31988">
    <property type="entry name" value="ESTERASE, PUTATIVE (DUF303)-RELATED"/>
    <property type="match status" value="1"/>
</dbReference>
<evidence type="ECO:0000256" key="2">
    <source>
        <dbReference type="SAM" id="Phobius"/>
    </source>
</evidence>
<feature type="transmembrane region" description="Helical" evidence="2">
    <location>
        <begin position="301"/>
        <end position="320"/>
    </location>
</feature>
<evidence type="ECO:0000313" key="5">
    <source>
        <dbReference type="Proteomes" id="UP001497444"/>
    </source>
</evidence>
<keyword evidence="2" id="KW-0472">Membrane</keyword>
<dbReference type="SUPFAM" id="SSF52266">
    <property type="entry name" value="SGNH hydrolase"/>
    <property type="match status" value="1"/>
</dbReference>
<protein>
    <recommendedName>
        <fullName evidence="3">Sialate O-acetylesterase domain-containing protein</fullName>
    </recommendedName>
</protein>
<reference evidence="4" key="1">
    <citation type="submission" date="2024-02" db="EMBL/GenBank/DDBJ databases">
        <authorList>
            <consortium name="ELIXIR-Norway"/>
            <consortium name="Elixir Norway"/>
        </authorList>
    </citation>
    <scope>NUCLEOTIDE SEQUENCE</scope>
</reference>